<accession>A0ABT0DCM9</accession>
<evidence type="ECO:0008006" key="3">
    <source>
        <dbReference type="Google" id="ProtNLM"/>
    </source>
</evidence>
<gene>
    <name evidence="1" type="ORF">MWN34_12425</name>
</gene>
<sequence length="134" mass="14519">MRQPRPAPLSIRLTFAERAALVERAAGHPLGAYIKATLFEQPERLRARRSSVHDDQALGQVLALLGRSHLANNLNQLAKAANMGVLPVTPELEDELQVACAEIHEMRALLLKALGIAVQNSPPSLCDAFARAAQ</sequence>
<evidence type="ECO:0000313" key="2">
    <source>
        <dbReference type="Proteomes" id="UP001203284"/>
    </source>
</evidence>
<dbReference type="Proteomes" id="UP001203284">
    <property type="component" value="Unassembled WGS sequence"/>
</dbReference>
<dbReference type="EMBL" id="JALKCH010000007">
    <property type="protein sequence ID" value="MCK0197718.1"/>
    <property type="molecule type" value="Genomic_DNA"/>
</dbReference>
<comment type="caution">
    <text evidence="1">The sequence shown here is derived from an EMBL/GenBank/DDBJ whole genome shotgun (WGS) entry which is preliminary data.</text>
</comment>
<keyword evidence="2" id="KW-1185">Reference proteome</keyword>
<name>A0ABT0DCM9_9HYPH</name>
<dbReference type="RefSeq" id="WP_247029611.1">
    <property type="nucleotide sequence ID" value="NZ_JALKCH010000007.1"/>
</dbReference>
<reference evidence="1 2" key="1">
    <citation type="submission" date="2022-04" db="EMBL/GenBank/DDBJ databases">
        <authorList>
            <person name="Grouzdev D.S."/>
            <person name="Pantiukh K.S."/>
            <person name="Krutkina M.S."/>
        </authorList>
    </citation>
    <scope>NUCLEOTIDE SEQUENCE [LARGE SCALE GENOMIC DNA]</scope>
    <source>
        <strain evidence="1 2">6x-1</strain>
    </source>
</reference>
<evidence type="ECO:0000313" key="1">
    <source>
        <dbReference type="EMBL" id="MCK0197718.1"/>
    </source>
</evidence>
<protein>
    <recommendedName>
        <fullName evidence="3">Plasmid mobilization relaxosome protein MobC</fullName>
    </recommendedName>
</protein>
<organism evidence="1 2">
    <name type="scientific">Ancylobacter crimeensis</name>
    <dbReference type="NCBI Taxonomy" id="2579147"/>
    <lineage>
        <taxon>Bacteria</taxon>
        <taxon>Pseudomonadati</taxon>
        <taxon>Pseudomonadota</taxon>
        <taxon>Alphaproteobacteria</taxon>
        <taxon>Hyphomicrobiales</taxon>
        <taxon>Xanthobacteraceae</taxon>
        <taxon>Ancylobacter</taxon>
    </lineage>
</organism>
<proteinExistence type="predicted"/>